<comment type="subcellular location">
    <subcellularLocation>
        <location evidence="3">Endoplasmic reticulum membrane</location>
        <topology evidence="3">Peripheral membrane protein</topology>
    </subcellularLocation>
    <subcellularLocation>
        <location evidence="2">Microsome membrane</location>
        <topology evidence="2">Peripheral membrane protein</topology>
    </subcellularLocation>
</comment>
<dbReference type="FunFam" id="1.10.630.10:FF:000182">
    <property type="entry name" value="Cytochrome P450 3A4"/>
    <property type="match status" value="1"/>
</dbReference>
<evidence type="ECO:0000313" key="16">
    <source>
        <dbReference type="EMBL" id="KAK2712315.1"/>
    </source>
</evidence>
<comment type="cofactor">
    <cofactor evidence="1 13">
        <name>heme</name>
        <dbReference type="ChEBI" id="CHEBI:30413"/>
    </cofactor>
</comment>
<dbReference type="PRINTS" id="PR00463">
    <property type="entry name" value="EP450I"/>
</dbReference>
<accession>A0AA88HHY8</accession>
<dbReference type="EMBL" id="JAVRJZ010000015">
    <property type="protein sequence ID" value="KAK2712313.1"/>
    <property type="molecule type" value="Genomic_DNA"/>
</dbReference>
<keyword evidence="15" id="KW-0812">Transmembrane</keyword>
<keyword evidence="5 13" id="KW-0349">Heme</keyword>
<proteinExistence type="inferred from homology"/>
<keyword evidence="6 13" id="KW-0479">Metal-binding</keyword>
<dbReference type="GO" id="GO:0004497">
    <property type="term" value="F:monooxygenase activity"/>
    <property type="evidence" value="ECO:0007669"/>
    <property type="project" value="UniProtKB-KW"/>
</dbReference>
<keyword evidence="10 13" id="KW-0408">Iron</keyword>
<dbReference type="SUPFAM" id="SSF48264">
    <property type="entry name" value="Cytochrome P450"/>
    <property type="match status" value="1"/>
</dbReference>
<dbReference type="EMBL" id="JAVRJZ010000015">
    <property type="protein sequence ID" value="KAK2712315.1"/>
    <property type="molecule type" value="Genomic_DNA"/>
</dbReference>
<evidence type="ECO:0000256" key="6">
    <source>
        <dbReference type="ARBA" id="ARBA00022723"/>
    </source>
</evidence>
<evidence type="ECO:0000256" key="4">
    <source>
        <dbReference type="ARBA" id="ARBA00010617"/>
    </source>
</evidence>
<evidence type="ECO:0000256" key="2">
    <source>
        <dbReference type="ARBA" id="ARBA00004174"/>
    </source>
</evidence>
<evidence type="ECO:0000256" key="8">
    <source>
        <dbReference type="ARBA" id="ARBA00022848"/>
    </source>
</evidence>
<dbReference type="InterPro" id="IPR002401">
    <property type="entry name" value="Cyt_P450_E_grp-I"/>
</dbReference>
<keyword evidence="12 15" id="KW-0472">Membrane</keyword>
<dbReference type="PRINTS" id="PR00385">
    <property type="entry name" value="P450"/>
</dbReference>
<evidence type="ECO:0008006" key="18">
    <source>
        <dbReference type="Google" id="ProtNLM"/>
    </source>
</evidence>
<comment type="caution">
    <text evidence="16">The sequence shown here is derived from an EMBL/GenBank/DDBJ whole genome shotgun (WGS) entry which is preliminary data.</text>
</comment>
<dbReference type="InterPro" id="IPR050476">
    <property type="entry name" value="Insect_CytP450_Detox"/>
</dbReference>
<evidence type="ECO:0000256" key="5">
    <source>
        <dbReference type="ARBA" id="ARBA00022617"/>
    </source>
</evidence>
<evidence type="ECO:0000256" key="13">
    <source>
        <dbReference type="PIRSR" id="PIRSR602401-1"/>
    </source>
</evidence>
<dbReference type="InterPro" id="IPR017972">
    <property type="entry name" value="Cyt_P450_CS"/>
</dbReference>
<evidence type="ECO:0000256" key="11">
    <source>
        <dbReference type="ARBA" id="ARBA00023033"/>
    </source>
</evidence>
<keyword evidence="15" id="KW-1133">Transmembrane helix</keyword>
<protein>
    <recommendedName>
        <fullName evidence="18">Cytochrome P450</fullName>
    </recommendedName>
</protein>
<keyword evidence="17" id="KW-1185">Reference proteome</keyword>
<dbReference type="CDD" id="cd11055">
    <property type="entry name" value="CYP3A-like"/>
    <property type="match status" value="1"/>
</dbReference>
<evidence type="ECO:0000256" key="10">
    <source>
        <dbReference type="ARBA" id="ARBA00023004"/>
    </source>
</evidence>
<dbReference type="AlphaFoldDB" id="A0AA88HHY8"/>
<dbReference type="PROSITE" id="PS00086">
    <property type="entry name" value="CYTOCHROME_P450"/>
    <property type="match status" value="1"/>
</dbReference>
<evidence type="ECO:0000256" key="14">
    <source>
        <dbReference type="RuleBase" id="RU000461"/>
    </source>
</evidence>
<feature type="binding site" description="axial binding residue" evidence="13">
    <location>
        <position position="441"/>
    </location>
    <ligand>
        <name>heme</name>
        <dbReference type="ChEBI" id="CHEBI:30413"/>
    </ligand>
    <ligandPart>
        <name>Fe</name>
        <dbReference type="ChEBI" id="CHEBI:18248"/>
    </ligandPart>
</feature>
<comment type="similarity">
    <text evidence="4 14">Belongs to the cytochrome P450 family.</text>
</comment>
<dbReference type="InterPro" id="IPR036396">
    <property type="entry name" value="Cyt_P450_sf"/>
</dbReference>
<evidence type="ECO:0000313" key="17">
    <source>
        <dbReference type="Proteomes" id="UP001187531"/>
    </source>
</evidence>
<evidence type="ECO:0000256" key="12">
    <source>
        <dbReference type="ARBA" id="ARBA00023136"/>
    </source>
</evidence>
<evidence type="ECO:0000256" key="9">
    <source>
        <dbReference type="ARBA" id="ARBA00023002"/>
    </source>
</evidence>
<dbReference type="Proteomes" id="UP001187531">
    <property type="component" value="Unassembled WGS sequence"/>
</dbReference>
<dbReference type="Gene3D" id="1.10.630.10">
    <property type="entry name" value="Cytochrome P450"/>
    <property type="match status" value="1"/>
</dbReference>
<keyword evidence="7" id="KW-0256">Endoplasmic reticulum</keyword>
<evidence type="ECO:0000256" key="3">
    <source>
        <dbReference type="ARBA" id="ARBA00004406"/>
    </source>
</evidence>
<evidence type="ECO:0000256" key="7">
    <source>
        <dbReference type="ARBA" id="ARBA00022824"/>
    </source>
</evidence>
<organism evidence="16 17">
    <name type="scientific">Artemia franciscana</name>
    <name type="common">Brine shrimp</name>
    <name type="synonym">Artemia sanfranciscana</name>
    <dbReference type="NCBI Taxonomy" id="6661"/>
    <lineage>
        <taxon>Eukaryota</taxon>
        <taxon>Metazoa</taxon>
        <taxon>Ecdysozoa</taxon>
        <taxon>Arthropoda</taxon>
        <taxon>Crustacea</taxon>
        <taxon>Branchiopoda</taxon>
        <taxon>Anostraca</taxon>
        <taxon>Artemiidae</taxon>
        <taxon>Artemia</taxon>
    </lineage>
</organism>
<dbReference type="GO" id="GO:0005789">
    <property type="term" value="C:endoplasmic reticulum membrane"/>
    <property type="evidence" value="ECO:0007669"/>
    <property type="project" value="UniProtKB-SubCell"/>
</dbReference>
<dbReference type="PANTHER" id="PTHR24292">
    <property type="entry name" value="CYTOCHROME P450"/>
    <property type="match status" value="1"/>
</dbReference>
<evidence type="ECO:0000256" key="1">
    <source>
        <dbReference type="ARBA" id="ARBA00001971"/>
    </source>
</evidence>
<sequence>MGLLLIFFCSLLVIYLMLWLTQRWRDLNFFKRLGIPGPEPSFITGNIFAARWSMDNVGECISKWRKEYGDAFGYYWGTVPHIMLSDLDLVKEVLVSDFNSYRNRNNQLSTQYPEFSMALQGLKDEEWKQVRSILTPVFTLSKMKHLSKFMADCTERLREVLENSREKNESINIHELFARFTSEIISMTALATETHPIKNPLDWFYVNVTKMFQGTMNSVTMLAIYFPLIGPLIAYLTPFTPFGRIKGSIRKKLVSEISRRKTWRPSIPDLVQLMLEARESDKEKLTFYLSDNHVIASSIFVLLGGYETTSNALAYTAYCLAVFPEIQDKLYDEIKESFPDGKVDLGRIHHIKYLDQVINETLRIFPPSPSFRREVTVDEAKLGPYRLPRDTVIEINVFGIHHDPNIWPDPWKFDPSRFELESKLKHHPMAWLPFGAGPRNCIGTRFALNEIKICLSKLLLQYRFIPSDKTESFPPKLDMLPATRVEPRHGLWIKLEKREDIN</sequence>
<evidence type="ECO:0000256" key="15">
    <source>
        <dbReference type="SAM" id="Phobius"/>
    </source>
</evidence>
<dbReference type="GO" id="GO:0016705">
    <property type="term" value="F:oxidoreductase activity, acting on paired donors, with incorporation or reduction of molecular oxygen"/>
    <property type="evidence" value="ECO:0007669"/>
    <property type="project" value="InterPro"/>
</dbReference>
<dbReference type="GO" id="GO:0020037">
    <property type="term" value="F:heme binding"/>
    <property type="evidence" value="ECO:0007669"/>
    <property type="project" value="InterPro"/>
</dbReference>
<dbReference type="GO" id="GO:0005506">
    <property type="term" value="F:iron ion binding"/>
    <property type="evidence" value="ECO:0007669"/>
    <property type="project" value="InterPro"/>
</dbReference>
<dbReference type="Pfam" id="PF00067">
    <property type="entry name" value="p450"/>
    <property type="match status" value="1"/>
</dbReference>
<feature type="transmembrane region" description="Helical" evidence="15">
    <location>
        <begin position="222"/>
        <end position="242"/>
    </location>
</feature>
<dbReference type="InterPro" id="IPR001128">
    <property type="entry name" value="Cyt_P450"/>
</dbReference>
<gene>
    <name evidence="16" type="ORF">QYM36_011113</name>
</gene>
<keyword evidence="9 14" id="KW-0560">Oxidoreductase</keyword>
<keyword evidence="8" id="KW-0492">Microsome</keyword>
<reference evidence="16" key="1">
    <citation type="submission" date="2023-07" db="EMBL/GenBank/DDBJ databases">
        <title>Chromosome-level genome assembly of Artemia franciscana.</title>
        <authorList>
            <person name="Jo E."/>
        </authorList>
    </citation>
    <scope>NUCLEOTIDE SEQUENCE</scope>
    <source>
        <tissue evidence="16">Whole body</tissue>
    </source>
</reference>
<name>A0AA88HHY8_ARTSF</name>
<keyword evidence="11 14" id="KW-0503">Monooxygenase</keyword>
<dbReference type="PANTHER" id="PTHR24292:SF102">
    <property type="entry name" value="CYTOCHROME P450 FAMILY-RELATED"/>
    <property type="match status" value="1"/>
</dbReference>